<dbReference type="AlphaFoldDB" id="A0A8J9TMY3"/>
<keyword evidence="3" id="KW-0472">Membrane</keyword>
<keyword evidence="2" id="KW-0677">Repeat</keyword>
<feature type="transmembrane region" description="Helical" evidence="3">
    <location>
        <begin position="127"/>
        <end position="142"/>
    </location>
</feature>
<dbReference type="EMBL" id="OU594943">
    <property type="protein sequence ID" value="CAG9284137.1"/>
    <property type="molecule type" value="Genomic_DNA"/>
</dbReference>
<name>A0A8J9TMY3_PHATR</name>
<keyword evidence="3" id="KW-0812">Transmembrane</keyword>
<protein>
    <recommendedName>
        <fullName evidence="5">Mannose-P-dolichol utilization defect 1 protein homolog</fullName>
    </recommendedName>
</protein>
<proteinExistence type="predicted"/>
<feature type="transmembrane region" description="Helical" evidence="3">
    <location>
        <begin position="104"/>
        <end position="121"/>
    </location>
</feature>
<dbReference type="InterPro" id="IPR016817">
    <property type="entry name" value="MannP-dilichol_defect-1"/>
</dbReference>
<feature type="transmembrane region" description="Helical" evidence="3">
    <location>
        <begin position="75"/>
        <end position="92"/>
    </location>
</feature>
<gene>
    <name evidence="4" type="ORF">PTTT1_LOCUS24984</name>
</gene>
<evidence type="ECO:0000313" key="4">
    <source>
        <dbReference type="EMBL" id="CAG9284137.1"/>
    </source>
</evidence>
<evidence type="ECO:0000256" key="1">
    <source>
        <dbReference type="ARBA" id="ARBA00022448"/>
    </source>
</evidence>
<evidence type="ECO:0000256" key="2">
    <source>
        <dbReference type="ARBA" id="ARBA00022737"/>
    </source>
</evidence>
<evidence type="ECO:0000256" key="3">
    <source>
        <dbReference type="SAM" id="Phobius"/>
    </source>
</evidence>
<reference evidence="4" key="1">
    <citation type="submission" date="2022-02" db="EMBL/GenBank/DDBJ databases">
        <authorList>
            <person name="Giguere J D."/>
        </authorList>
    </citation>
    <scope>NUCLEOTIDE SEQUENCE</scope>
    <source>
        <strain evidence="4">CCAP 1055/1</strain>
    </source>
</reference>
<dbReference type="Proteomes" id="UP000836788">
    <property type="component" value="Chromosome 2"/>
</dbReference>
<dbReference type="PANTHER" id="PTHR12226">
    <property type="entry name" value="MANNOSE-P-DOLICHOL UTILIZATION DEFECT 1 LEC35 -RELATED"/>
    <property type="match status" value="1"/>
</dbReference>
<feature type="non-terminal residue" evidence="4">
    <location>
        <position position="197"/>
    </location>
</feature>
<feature type="transmembrane region" description="Helical" evidence="3">
    <location>
        <begin position="6"/>
        <end position="24"/>
    </location>
</feature>
<keyword evidence="1" id="KW-0813">Transport</keyword>
<keyword evidence="3" id="KW-1133">Transmembrane helix</keyword>
<accession>A0A8J9TMY3</accession>
<dbReference type="PANTHER" id="PTHR12226:SF2">
    <property type="entry name" value="MANNOSE-P-DOLICHOL UTILIZATION DEFECT 1 PROTEIN"/>
    <property type="match status" value="1"/>
</dbReference>
<sequence>MYASCWSGLVVKALGVAIILGSCLNKLPVILNLLDSKSTVGLSRGSLYGDAIIYANGAFYGLLEGHPLTAFGENVAMLIQTIVIIFLVWSFASKPVAVSMQERGLAALVGAAYTVSVTSFLPADQHFILMAAIWPVYIYARGSQMLETFKIKHTGAQSIATIGMSLAGSLIRVLTTIKEVGIDFAVLTGYGLGVLLN</sequence>
<evidence type="ECO:0008006" key="5">
    <source>
        <dbReference type="Google" id="ProtNLM"/>
    </source>
</evidence>
<organism evidence="4">
    <name type="scientific">Phaeodactylum tricornutum</name>
    <name type="common">Diatom</name>
    <dbReference type="NCBI Taxonomy" id="2850"/>
    <lineage>
        <taxon>Eukaryota</taxon>
        <taxon>Sar</taxon>
        <taxon>Stramenopiles</taxon>
        <taxon>Ochrophyta</taxon>
        <taxon>Bacillariophyta</taxon>
        <taxon>Bacillariophyceae</taxon>
        <taxon>Bacillariophycidae</taxon>
        <taxon>Naviculales</taxon>
        <taxon>Phaeodactylaceae</taxon>
        <taxon>Phaeodactylum</taxon>
    </lineage>
</organism>